<dbReference type="EMBL" id="CAJSLV010000086">
    <property type="protein sequence ID" value="CAG6397401.1"/>
    <property type="molecule type" value="Genomic_DNA"/>
</dbReference>
<dbReference type="PANTHER" id="PTHR47506:SF1">
    <property type="entry name" value="HTH-TYPE TRANSCRIPTIONAL REGULATOR YJDC"/>
    <property type="match status" value="1"/>
</dbReference>
<dbReference type="InterPro" id="IPR009057">
    <property type="entry name" value="Homeodomain-like_sf"/>
</dbReference>
<dbReference type="InterPro" id="IPR054156">
    <property type="entry name" value="YxaF_TetR_C"/>
</dbReference>
<proteinExistence type="predicted"/>
<keyword evidence="3" id="KW-0804">Transcription</keyword>
<evidence type="ECO:0000313" key="7">
    <source>
        <dbReference type="Proteomes" id="UP001152519"/>
    </source>
</evidence>
<gene>
    <name evidence="6" type="ORF">SCOCK_540002</name>
</gene>
<comment type="caution">
    <text evidence="6">The sequence shown here is derived from an EMBL/GenBank/DDBJ whole genome shotgun (WGS) entry which is preliminary data.</text>
</comment>
<evidence type="ECO:0000256" key="1">
    <source>
        <dbReference type="ARBA" id="ARBA00023015"/>
    </source>
</evidence>
<evidence type="ECO:0000259" key="5">
    <source>
        <dbReference type="Pfam" id="PF21993"/>
    </source>
</evidence>
<organism evidence="6 7">
    <name type="scientific">Actinacidiphila cocklensis</name>
    <dbReference type="NCBI Taxonomy" id="887465"/>
    <lineage>
        <taxon>Bacteria</taxon>
        <taxon>Bacillati</taxon>
        <taxon>Actinomycetota</taxon>
        <taxon>Actinomycetes</taxon>
        <taxon>Kitasatosporales</taxon>
        <taxon>Streptomycetaceae</taxon>
        <taxon>Actinacidiphila</taxon>
    </lineage>
</organism>
<dbReference type="InterPro" id="IPR001647">
    <property type="entry name" value="HTH_TetR"/>
</dbReference>
<feature type="domain" description="Transcriptional regulator LmrA/YxaF-like C-terminal" evidence="5">
    <location>
        <begin position="107"/>
        <end position="184"/>
    </location>
</feature>
<evidence type="ECO:0000256" key="2">
    <source>
        <dbReference type="ARBA" id="ARBA00023125"/>
    </source>
</evidence>
<feature type="domain" description="HTH tetR-type" evidence="4">
    <location>
        <begin position="19"/>
        <end position="66"/>
    </location>
</feature>
<dbReference type="GO" id="GO:0003677">
    <property type="term" value="F:DNA binding"/>
    <property type="evidence" value="ECO:0007669"/>
    <property type="project" value="UniProtKB-KW"/>
</dbReference>
<accession>A0A9W4E0V1</accession>
<dbReference type="SUPFAM" id="SSF48498">
    <property type="entry name" value="Tetracyclin repressor-like, C-terminal domain"/>
    <property type="match status" value="1"/>
</dbReference>
<dbReference type="Pfam" id="PF21993">
    <property type="entry name" value="TetR_C_13_2"/>
    <property type="match status" value="1"/>
</dbReference>
<dbReference type="AlphaFoldDB" id="A0A9W4E0V1"/>
<dbReference type="InterPro" id="IPR036271">
    <property type="entry name" value="Tet_transcr_reg_TetR-rel_C_sf"/>
</dbReference>
<keyword evidence="7" id="KW-1185">Reference proteome</keyword>
<dbReference type="PANTHER" id="PTHR47506">
    <property type="entry name" value="TRANSCRIPTIONAL REGULATORY PROTEIN"/>
    <property type="match status" value="1"/>
</dbReference>
<dbReference type="Pfam" id="PF00440">
    <property type="entry name" value="TetR_N"/>
    <property type="match status" value="1"/>
</dbReference>
<dbReference type="SUPFAM" id="SSF46689">
    <property type="entry name" value="Homeodomain-like"/>
    <property type="match status" value="1"/>
</dbReference>
<keyword evidence="2" id="KW-0238">DNA-binding</keyword>
<dbReference type="Proteomes" id="UP001152519">
    <property type="component" value="Unassembled WGS sequence"/>
</dbReference>
<evidence type="ECO:0000313" key="6">
    <source>
        <dbReference type="EMBL" id="CAG6397401.1"/>
    </source>
</evidence>
<protein>
    <submittedName>
        <fullName evidence="6">TetR family transcriptional regulator</fullName>
    </submittedName>
</protein>
<evidence type="ECO:0000259" key="4">
    <source>
        <dbReference type="Pfam" id="PF00440"/>
    </source>
</evidence>
<sequence length="198" mass="20960">MDRMNRGITAKGLATRQRIVVAAALLAREKGAAETTLDDVRAATSTSKSQLFHYFPDGRADLLVAVAEHEADQVIEAQQPYLGDLATWESWQGWSRAVLAHYAELGERCPLSSLTSELGKSSPEARAVVGALFATWEAALLRGTMAMLPDRVAAVRQARSILAAVQGGVAMLQGTGRTEYLEAALAAAIAPLKTGAAA</sequence>
<reference evidence="6" key="1">
    <citation type="submission" date="2021-05" db="EMBL/GenBank/DDBJ databases">
        <authorList>
            <person name="Arsene-Ploetze F."/>
        </authorList>
    </citation>
    <scope>NUCLEOTIDE SEQUENCE</scope>
    <source>
        <strain evidence="6">DSM 42138</strain>
    </source>
</reference>
<dbReference type="Gene3D" id="1.10.357.10">
    <property type="entry name" value="Tetracycline Repressor, domain 2"/>
    <property type="match status" value="1"/>
</dbReference>
<name>A0A9W4E0V1_9ACTN</name>
<evidence type="ECO:0000256" key="3">
    <source>
        <dbReference type="ARBA" id="ARBA00023163"/>
    </source>
</evidence>
<keyword evidence="1" id="KW-0805">Transcription regulation</keyword>